<comment type="catalytic activity">
    <reaction evidence="8">
        <text>12-hydroxy-(5Z,8Z,10E,14Z)-eicosatetraenoate + ATP + CoA = 12-hydroxy-(5Z,8Z,10E,14Z)-eicosatetraenoyl-CoA + AMP + diphosphate</text>
        <dbReference type="Rhea" id="RHEA:52112"/>
        <dbReference type="ChEBI" id="CHEBI:30616"/>
        <dbReference type="ChEBI" id="CHEBI:33019"/>
        <dbReference type="ChEBI" id="CHEBI:57287"/>
        <dbReference type="ChEBI" id="CHEBI:90718"/>
        <dbReference type="ChEBI" id="CHEBI:136408"/>
        <dbReference type="ChEBI" id="CHEBI:456215"/>
    </reaction>
    <physiologicalReaction direction="left-to-right" evidence="8">
        <dbReference type="Rhea" id="RHEA:52113"/>
    </physiologicalReaction>
</comment>
<dbReference type="CDD" id="cd05927">
    <property type="entry name" value="LC-FACS_euk"/>
    <property type="match status" value="1"/>
</dbReference>
<evidence type="ECO:0000256" key="2">
    <source>
        <dbReference type="ARBA" id="ARBA00022598"/>
    </source>
</evidence>
<comment type="catalytic activity">
    <reaction evidence="12">
        <text>hexadecanoate + ATP + CoA = hexadecanoyl-CoA + AMP + diphosphate</text>
        <dbReference type="Rhea" id="RHEA:30751"/>
        <dbReference type="ChEBI" id="CHEBI:7896"/>
        <dbReference type="ChEBI" id="CHEBI:30616"/>
        <dbReference type="ChEBI" id="CHEBI:33019"/>
        <dbReference type="ChEBI" id="CHEBI:57287"/>
        <dbReference type="ChEBI" id="CHEBI:57379"/>
        <dbReference type="ChEBI" id="CHEBI:456215"/>
    </reaction>
    <physiologicalReaction direction="left-to-right" evidence="12">
        <dbReference type="Rhea" id="RHEA:30752"/>
    </physiologicalReaction>
</comment>
<dbReference type="GO" id="GO:0005783">
    <property type="term" value="C:endoplasmic reticulum"/>
    <property type="evidence" value="ECO:0007669"/>
    <property type="project" value="TreeGrafter"/>
</dbReference>
<comment type="catalytic activity">
    <reaction evidence="6">
        <text>5-hydroxy-(6E,8Z,11Z,14Z)-eicosatetraenoate + ATP + CoA = 5-hydroxy-(6E,8Z,11Z,14Z)-eicosatetraenoyl-CoA + AMP + diphosphate</text>
        <dbReference type="Rhea" id="RHEA:52108"/>
        <dbReference type="ChEBI" id="CHEBI:30616"/>
        <dbReference type="ChEBI" id="CHEBI:33019"/>
        <dbReference type="ChEBI" id="CHEBI:57287"/>
        <dbReference type="ChEBI" id="CHEBI:65341"/>
        <dbReference type="ChEBI" id="CHEBI:136407"/>
        <dbReference type="ChEBI" id="CHEBI:456215"/>
    </reaction>
    <physiologicalReaction direction="left-to-right" evidence="6">
        <dbReference type="Rhea" id="RHEA:52109"/>
    </physiologicalReaction>
</comment>
<dbReference type="PANTHER" id="PTHR43272:SF107">
    <property type="entry name" value="LONG-CHAIN-FATTY-ACID--COA LIGASE 5"/>
    <property type="match status" value="1"/>
</dbReference>
<dbReference type="Proteomes" id="UP000019118">
    <property type="component" value="Unassembled WGS sequence"/>
</dbReference>
<keyword evidence="3 13" id="KW-0547">Nucleotide-binding</keyword>
<protein>
    <recommendedName>
        <fullName evidence="13">Long-chain-fatty-acid--CoA ligase</fullName>
        <ecNumber evidence="13">6.2.1.3</ecNumber>
    </recommendedName>
</protein>
<organism evidence="16 17">
    <name type="scientific">Dendroctonus ponderosae</name>
    <name type="common">Mountain pine beetle</name>
    <dbReference type="NCBI Taxonomy" id="77166"/>
    <lineage>
        <taxon>Eukaryota</taxon>
        <taxon>Metazoa</taxon>
        <taxon>Ecdysozoa</taxon>
        <taxon>Arthropoda</taxon>
        <taxon>Hexapoda</taxon>
        <taxon>Insecta</taxon>
        <taxon>Pterygota</taxon>
        <taxon>Neoptera</taxon>
        <taxon>Endopterygota</taxon>
        <taxon>Coleoptera</taxon>
        <taxon>Polyphaga</taxon>
        <taxon>Cucujiformia</taxon>
        <taxon>Curculionidae</taxon>
        <taxon>Scolytinae</taxon>
        <taxon>Dendroctonus</taxon>
    </lineage>
</organism>
<dbReference type="InterPro" id="IPR042099">
    <property type="entry name" value="ANL_N_sf"/>
</dbReference>
<comment type="catalytic activity">
    <reaction evidence="10">
        <text>(5Z,8Z,11Z,14Z)-eicosatetraenoate + ATP + CoA = (5Z,8Z,11Z,14Z)-eicosatetraenoyl-CoA + AMP + diphosphate</text>
        <dbReference type="Rhea" id="RHEA:19713"/>
        <dbReference type="ChEBI" id="CHEBI:30616"/>
        <dbReference type="ChEBI" id="CHEBI:32395"/>
        <dbReference type="ChEBI" id="CHEBI:33019"/>
        <dbReference type="ChEBI" id="CHEBI:57287"/>
        <dbReference type="ChEBI" id="CHEBI:57368"/>
        <dbReference type="ChEBI" id="CHEBI:456215"/>
        <dbReference type="EC" id="6.2.1.15"/>
    </reaction>
    <physiologicalReaction direction="left-to-right" evidence="10">
        <dbReference type="Rhea" id="RHEA:19714"/>
    </physiologicalReaction>
</comment>
<dbReference type="SUPFAM" id="SSF56801">
    <property type="entry name" value="Acetyl-CoA synthetase-like"/>
    <property type="match status" value="1"/>
</dbReference>
<evidence type="ECO:0000256" key="1">
    <source>
        <dbReference type="ARBA" id="ARBA00006432"/>
    </source>
</evidence>
<evidence type="ECO:0000256" key="14">
    <source>
        <dbReference type="SAM" id="Phobius"/>
    </source>
</evidence>
<keyword evidence="2 13" id="KW-0436">Ligase</keyword>
<keyword evidence="13" id="KW-0443">Lipid metabolism</keyword>
<evidence type="ECO:0000256" key="11">
    <source>
        <dbReference type="ARBA" id="ARBA00024565"/>
    </source>
</evidence>
<evidence type="ECO:0000313" key="17">
    <source>
        <dbReference type="Proteomes" id="UP000019118"/>
    </source>
</evidence>
<reference evidence="17" key="1">
    <citation type="journal article" date="2013" name="Genome Biol.">
        <title>Draft genome of the mountain pine beetle, Dendroctonus ponderosae Hopkins, a major forest pest.</title>
        <authorList>
            <person name="Keeling C.I."/>
            <person name="Yuen M.M."/>
            <person name="Liao N.Y."/>
            <person name="Docking T.R."/>
            <person name="Chan S.K."/>
            <person name="Taylor G.A."/>
            <person name="Palmquist D.L."/>
            <person name="Jackman S.D."/>
            <person name="Nguyen A."/>
            <person name="Li M."/>
            <person name="Henderson H."/>
            <person name="Janes J.K."/>
            <person name="Zhao Y."/>
            <person name="Pandoh P."/>
            <person name="Moore R."/>
            <person name="Sperling F.A."/>
            <person name="Huber D.P."/>
            <person name="Birol I."/>
            <person name="Jones S.J."/>
            <person name="Bohlmann J."/>
        </authorList>
    </citation>
    <scope>NUCLEOTIDE SEQUENCE</scope>
</reference>
<keyword evidence="14" id="KW-0812">Transmembrane</keyword>
<evidence type="ECO:0000256" key="3">
    <source>
        <dbReference type="ARBA" id="ARBA00022741"/>
    </source>
</evidence>
<comment type="catalytic activity">
    <reaction evidence="7">
        <text>a long-chain fatty acid + ATP + CoA = a long-chain fatty acyl-CoA + AMP + diphosphate</text>
        <dbReference type="Rhea" id="RHEA:15421"/>
        <dbReference type="ChEBI" id="CHEBI:30616"/>
        <dbReference type="ChEBI" id="CHEBI:33019"/>
        <dbReference type="ChEBI" id="CHEBI:57287"/>
        <dbReference type="ChEBI" id="CHEBI:57560"/>
        <dbReference type="ChEBI" id="CHEBI:83139"/>
        <dbReference type="ChEBI" id="CHEBI:456215"/>
        <dbReference type="EC" id="6.2.1.3"/>
    </reaction>
    <physiologicalReaction direction="left-to-right" evidence="7">
        <dbReference type="Rhea" id="RHEA:15422"/>
    </physiologicalReaction>
</comment>
<keyword evidence="5 13" id="KW-0067">ATP-binding</keyword>
<feature type="transmembrane region" description="Helical" evidence="14">
    <location>
        <begin position="51"/>
        <end position="76"/>
    </location>
</feature>
<evidence type="ECO:0000256" key="7">
    <source>
        <dbReference type="ARBA" id="ARBA00024484"/>
    </source>
</evidence>
<keyword evidence="14" id="KW-0472">Membrane</keyword>
<keyword evidence="4 13" id="KW-0276">Fatty acid metabolism</keyword>
<reference evidence="16" key="2">
    <citation type="submission" date="2024-08" db="UniProtKB">
        <authorList>
            <consortium name="EnsemblMetazoa"/>
        </authorList>
    </citation>
    <scope>IDENTIFICATION</scope>
</reference>
<dbReference type="InterPro" id="IPR020845">
    <property type="entry name" value="AMP-binding_CS"/>
</dbReference>
<dbReference type="PROSITE" id="PS00455">
    <property type="entry name" value="AMP_BINDING"/>
    <property type="match status" value="1"/>
</dbReference>
<dbReference type="InterPro" id="IPR000873">
    <property type="entry name" value="AMP-dep_synth/lig_dom"/>
</dbReference>
<evidence type="ECO:0000259" key="15">
    <source>
        <dbReference type="Pfam" id="PF00501"/>
    </source>
</evidence>
<comment type="catalytic activity">
    <reaction evidence="11">
        <text>(E)-hexadec-2-enoate + ATP + CoA = (2E)-hexadecenoyl-CoA + AMP + diphosphate</text>
        <dbReference type="Rhea" id="RHEA:36139"/>
        <dbReference type="ChEBI" id="CHEBI:30616"/>
        <dbReference type="ChEBI" id="CHEBI:33019"/>
        <dbReference type="ChEBI" id="CHEBI:57287"/>
        <dbReference type="ChEBI" id="CHEBI:61526"/>
        <dbReference type="ChEBI" id="CHEBI:72745"/>
        <dbReference type="ChEBI" id="CHEBI:456215"/>
    </reaction>
    <physiologicalReaction direction="left-to-right" evidence="11">
        <dbReference type="Rhea" id="RHEA:36140"/>
    </physiologicalReaction>
</comment>
<dbReference type="AlphaFoldDB" id="A0AAR5PC29"/>
<keyword evidence="17" id="KW-1185">Reference proteome</keyword>
<evidence type="ECO:0000256" key="8">
    <source>
        <dbReference type="ARBA" id="ARBA00024495"/>
    </source>
</evidence>
<dbReference type="InterPro" id="IPR045311">
    <property type="entry name" value="LC-FACS_euk"/>
</dbReference>
<dbReference type="EC" id="6.2.1.3" evidence="13"/>
<proteinExistence type="inferred from homology"/>
<accession>A0AAR5PC29</accession>
<evidence type="ECO:0000256" key="10">
    <source>
        <dbReference type="ARBA" id="ARBA00024548"/>
    </source>
</evidence>
<comment type="function">
    <text evidence="13">Catalyzes the conversion of long-chain fatty acids to their active form acyl-CoAs for both synthesis of cellular lipids, and degradation via beta-oxidation.</text>
</comment>
<dbReference type="GO" id="GO:0016020">
    <property type="term" value="C:membrane"/>
    <property type="evidence" value="ECO:0007669"/>
    <property type="project" value="TreeGrafter"/>
</dbReference>
<evidence type="ECO:0000256" key="5">
    <source>
        <dbReference type="ARBA" id="ARBA00022840"/>
    </source>
</evidence>
<evidence type="ECO:0000256" key="6">
    <source>
        <dbReference type="ARBA" id="ARBA00024469"/>
    </source>
</evidence>
<dbReference type="Gene3D" id="3.40.50.12780">
    <property type="entry name" value="N-terminal domain of ligase-like"/>
    <property type="match status" value="1"/>
</dbReference>
<keyword evidence="14" id="KW-1133">Transmembrane helix</keyword>
<name>A0AAR5PC29_DENPD</name>
<evidence type="ECO:0000256" key="12">
    <source>
        <dbReference type="ARBA" id="ARBA00049139"/>
    </source>
</evidence>
<evidence type="ECO:0000313" key="16">
    <source>
        <dbReference type="EnsemblMetazoa" id="XP_019758618.1"/>
    </source>
</evidence>
<evidence type="ECO:0000256" key="9">
    <source>
        <dbReference type="ARBA" id="ARBA00024532"/>
    </source>
</evidence>
<comment type="catalytic activity">
    <reaction evidence="9">
        <text>15-hydroxy-(5Z,8Z,11Z,13E)-eicosatetraenoate + ATP + CoA = 15-hydroxy-(5Z,8Z,11Z,13E)-eicosatetraenoyl-CoA + AMP + diphosphate</text>
        <dbReference type="Rhea" id="RHEA:52116"/>
        <dbReference type="ChEBI" id="CHEBI:30616"/>
        <dbReference type="ChEBI" id="CHEBI:33019"/>
        <dbReference type="ChEBI" id="CHEBI:57287"/>
        <dbReference type="ChEBI" id="CHEBI:78832"/>
        <dbReference type="ChEBI" id="CHEBI:136409"/>
        <dbReference type="ChEBI" id="CHEBI:456215"/>
    </reaction>
    <physiologicalReaction direction="left-to-right" evidence="9">
        <dbReference type="Rhea" id="RHEA:52117"/>
    </physiologicalReaction>
</comment>
<dbReference type="GO" id="GO:0047676">
    <property type="term" value="F:arachidonate-CoA ligase activity"/>
    <property type="evidence" value="ECO:0007669"/>
    <property type="project" value="UniProtKB-EC"/>
</dbReference>
<evidence type="ECO:0000256" key="4">
    <source>
        <dbReference type="ARBA" id="ARBA00022832"/>
    </source>
</evidence>
<comment type="similarity">
    <text evidence="1 13">Belongs to the ATP-dependent AMP-binding enzyme family.</text>
</comment>
<dbReference type="GO" id="GO:0005524">
    <property type="term" value="F:ATP binding"/>
    <property type="evidence" value="ECO:0007669"/>
    <property type="project" value="UniProtKB-KW"/>
</dbReference>
<dbReference type="Pfam" id="PF00501">
    <property type="entry name" value="AMP-binding"/>
    <property type="match status" value="1"/>
</dbReference>
<sequence>MPCLNSAKQCFKIKTDEIKQKKKVKENELKEKKQKHKQRNRWRNLDDMDQYLQYIGGGAGALALTGVAAASAFYLVSRPTPQRPLFPLDAQCILEQEEPNGPDVIRVSRFYKDAKQGKFVSYLHPDATTLYESFRRGAKVSNNGPCLGWRESYSKPYQWLTYNETLLRARNLGSGLVEIGLKPGPNTMIGIYAINCPEWILVEQAAYCYSMVIVPLYDTLGADACSFIIKHAEIQVILVEDDTKCNSILEKSPRCLKKLIVFKDVRPATKQRAKNMGIEILKLQDVELLGSKANNPEIPPKPADMCTICYTSGTTGQPKGVMLTHENVVASMSSVVLQFGDHRLKSDDVMLSFLPLAHMMERCCECAMYMQGGSVGFFMGDVRRLSDDMKALKPTVTPAVPRLLNRIYDKVQADINGNCIKKMLFNMALSSKESELKRGIIRKNSMWDMIVFRKVQEGMGGRLRLMLVGSAPLADNVLTFVRCAMGCVVVEGYGQTECCAPVTLTIQGDHVPGHVGPPLACCCIKLSDVPEMEYWSRNNQGEVCVKGTNVFKGYFKDPEKTEEVVDDQGWHHTGDIGMWMPNGTLKIIDRRKHIFKLSQGEYIVPEKIENIYIRSQYVAQVFVHGESLKSCIIAVVVPDVDVIKCWAQENGISGTFSILCNHPEVKQLIIDDMVSWGKESGLKSFEQVKDIYLHPDPFSVQNGLLTPTLKSKRPQLKTYFKPQLDDMYSRLT</sequence>
<dbReference type="PANTHER" id="PTHR43272">
    <property type="entry name" value="LONG-CHAIN-FATTY-ACID--COA LIGASE"/>
    <property type="match status" value="1"/>
</dbReference>
<dbReference type="EnsemblMetazoa" id="XM_019903059.1">
    <property type="protein sequence ID" value="XP_019758618.1"/>
    <property type="gene ID" value="LOC109536722"/>
</dbReference>
<evidence type="ECO:0000256" key="13">
    <source>
        <dbReference type="RuleBase" id="RU369030"/>
    </source>
</evidence>
<feature type="domain" description="AMP-dependent synthetase/ligase" evidence="15">
    <location>
        <begin position="155"/>
        <end position="555"/>
    </location>
</feature>